<feature type="chain" id="PRO_5024306238" description="Lipoprotein" evidence="1">
    <location>
        <begin position="22"/>
        <end position="180"/>
    </location>
</feature>
<organism evidence="2 3">
    <name type="scientific">Lichenicoccus roseus</name>
    <dbReference type="NCBI Taxonomy" id="2683649"/>
    <lineage>
        <taxon>Bacteria</taxon>
        <taxon>Pseudomonadati</taxon>
        <taxon>Pseudomonadota</taxon>
        <taxon>Alphaproteobacteria</taxon>
        <taxon>Acetobacterales</taxon>
        <taxon>Acetobacteraceae</taxon>
        <taxon>Lichenicoccus</taxon>
    </lineage>
</organism>
<sequence>MNRVFRRMAVAGICLAMPAAATSCASAPLAQAPDAFAADQVRGEIREAPFRYAGDLEGPTTGHLVIGLQQPGTDGHLEGEALLVSTAGARSAGSVRGALRARSGPGGAPCRLQIAFDAPSAGPALDLRGICSGTTLSGAVATRRPKRGWVARQIFWWDDADSAGRYWLTRAGSVQGLGTL</sequence>
<dbReference type="PROSITE" id="PS51257">
    <property type="entry name" value="PROKAR_LIPOPROTEIN"/>
    <property type="match status" value="1"/>
</dbReference>
<evidence type="ECO:0008006" key="4">
    <source>
        <dbReference type="Google" id="ProtNLM"/>
    </source>
</evidence>
<dbReference type="InterPro" id="IPR006311">
    <property type="entry name" value="TAT_signal"/>
</dbReference>
<dbReference type="AlphaFoldDB" id="A0A5R9J2N2"/>
<dbReference type="EMBL" id="VCDI01000005">
    <property type="protein sequence ID" value="TLU71884.1"/>
    <property type="molecule type" value="Genomic_DNA"/>
</dbReference>
<keyword evidence="1" id="KW-0732">Signal</keyword>
<reference evidence="2 3" key="1">
    <citation type="submission" date="2019-05" db="EMBL/GenBank/DDBJ databases">
        <authorList>
            <person name="Pankratov T."/>
            <person name="Grouzdev D."/>
        </authorList>
    </citation>
    <scope>NUCLEOTIDE SEQUENCE [LARGE SCALE GENOMIC DNA]</scope>
    <source>
        <strain evidence="2 3">KEBCLARHB70R</strain>
    </source>
</reference>
<gene>
    <name evidence="2" type="ORF">FE263_15665</name>
</gene>
<feature type="signal peptide" evidence="1">
    <location>
        <begin position="1"/>
        <end position="21"/>
    </location>
</feature>
<proteinExistence type="predicted"/>
<name>A0A5R9J2N2_9PROT</name>
<accession>A0A5R9J2N2</accession>
<dbReference type="RefSeq" id="WP_138326954.1">
    <property type="nucleotide sequence ID" value="NZ_VCDI01000005.1"/>
</dbReference>
<evidence type="ECO:0000313" key="2">
    <source>
        <dbReference type="EMBL" id="TLU71884.1"/>
    </source>
</evidence>
<keyword evidence="3" id="KW-1185">Reference proteome</keyword>
<comment type="caution">
    <text evidence="2">The sequence shown here is derived from an EMBL/GenBank/DDBJ whole genome shotgun (WGS) entry which is preliminary data.</text>
</comment>
<dbReference type="Proteomes" id="UP000305654">
    <property type="component" value="Unassembled WGS sequence"/>
</dbReference>
<dbReference type="PROSITE" id="PS51318">
    <property type="entry name" value="TAT"/>
    <property type="match status" value="1"/>
</dbReference>
<protein>
    <recommendedName>
        <fullName evidence="4">Lipoprotein</fullName>
    </recommendedName>
</protein>
<evidence type="ECO:0000313" key="3">
    <source>
        <dbReference type="Proteomes" id="UP000305654"/>
    </source>
</evidence>
<evidence type="ECO:0000256" key="1">
    <source>
        <dbReference type="SAM" id="SignalP"/>
    </source>
</evidence>